<gene>
    <name evidence="10" type="ORF">PNU62_12305</name>
</gene>
<dbReference type="Proteomes" id="UP001211015">
    <property type="component" value="Unassembled WGS sequence"/>
</dbReference>
<dbReference type="InterPro" id="IPR013762">
    <property type="entry name" value="Integrase-like_cat_sf"/>
</dbReference>
<keyword evidence="5" id="KW-0233">DNA recombination</keyword>
<dbReference type="PANTHER" id="PTHR30349:SF64">
    <property type="entry name" value="PROPHAGE INTEGRASE INTD-RELATED"/>
    <property type="match status" value="1"/>
</dbReference>
<comment type="function">
    <text evidence="1">Site-specific tyrosine recombinase, which acts by catalyzing the cutting and rejoining of the recombining DNA molecules.</text>
</comment>
<dbReference type="InterPro" id="IPR050090">
    <property type="entry name" value="Tyrosine_recombinase_XerCD"/>
</dbReference>
<evidence type="ECO:0000313" key="11">
    <source>
        <dbReference type="Proteomes" id="UP001211015"/>
    </source>
</evidence>
<comment type="caution">
    <text evidence="10">The sequence shown here is derived from an EMBL/GenBank/DDBJ whole genome shotgun (WGS) entry which is preliminary data.</text>
</comment>
<dbReference type="InterPro" id="IPR004107">
    <property type="entry name" value="Integrase_SAM-like_N"/>
</dbReference>
<evidence type="ECO:0000256" key="6">
    <source>
        <dbReference type="PROSITE-ProRule" id="PRU01248"/>
    </source>
</evidence>
<dbReference type="InterPro" id="IPR011010">
    <property type="entry name" value="DNA_brk_join_enz"/>
</dbReference>
<accession>A0AAW6EBE3</accession>
<keyword evidence="4 6" id="KW-0238">DNA-binding</keyword>
<evidence type="ECO:0000256" key="2">
    <source>
        <dbReference type="ARBA" id="ARBA00008857"/>
    </source>
</evidence>
<evidence type="ECO:0000256" key="3">
    <source>
        <dbReference type="ARBA" id="ARBA00022908"/>
    </source>
</evidence>
<dbReference type="GO" id="GO:0015074">
    <property type="term" value="P:DNA integration"/>
    <property type="evidence" value="ECO:0007669"/>
    <property type="project" value="UniProtKB-KW"/>
</dbReference>
<comment type="similarity">
    <text evidence="2">Belongs to the 'phage' integrase family.</text>
</comment>
<feature type="domain" description="Core-binding (CB)" evidence="9">
    <location>
        <begin position="97"/>
        <end position="182"/>
    </location>
</feature>
<dbReference type="CDD" id="cd01189">
    <property type="entry name" value="INT_ICEBs1_C_like"/>
    <property type="match status" value="1"/>
</dbReference>
<dbReference type="GO" id="GO:0003677">
    <property type="term" value="F:DNA binding"/>
    <property type="evidence" value="ECO:0007669"/>
    <property type="project" value="UniProtKB-UniRule"/>
</dbReference>
<organism evidence="10 11">
    <name type="scientific">Ruminococcus bicirculans</name>
    <name type="common">ex Wegman et al. 2014</name>
    <dbReference type="NCBI Taxonomy" id="1160721"/>
    <lineage>
        <taxon>Bacteria</taxon>
        <taxon>Bacillati</taxon>
        <taxon>Bacillota</taxon>
        <taxon>Clostridia</taxon>
        <taxon>Eubacteriales</taxon>
        <taxon>Oscillospiraceae</taxon>
        <taxon>Ruminococcus</taxon>
    </lineage>
</organism>
<proteinExistence type="inferred from homology"/>
<dbReference type="Gene3D" id="1.10.443.10">
    <property type="entry name" value="Intergrase catalytic core"/>
    <property type="match status" value="1"/>
</dbReference>
<dbReference type="RefSeq" id="WP_046438099.1">
    <property type="nucleotide sequence ID" value="NZ_DAWBUL010000118.1"/>
</dbReference>
<sequence length="439" mass="50907">MKASLPFKYIIAEKKGKNYVVFDFKDDSGKRKRKWVTTDLPVDCSYKALTAKVNVIVAKFYEEFLTGSLTKVKETPKEKTELSEEVLSDDAVCKTGFEFTAFLDYWLETIRPTIARTSYESYNRYITRIKNYFDERYPHLLLGNLTALQLQQFYNDKFNSGLSGNSVKHYHANIHKALKYAVKMDMLDVNVADKVELPKIQKFEANFYNKDELEQLFEVFKGDRLELVVHIAAYYGLRKSEIIGLKWDSVNFEEKKLTVRRKVSSTYGGGKEMIFVENQLKTESSVRTFPLIPHIEQMLIERKTLEEYYSKLLGKDFDREYDGFVCRDNFGKLITPNFVTTHFKYIIKKNKLKHIRFHDLRHSCASLLLANGVSMKAIQEWLGHSTFNVTANFYSHLDFHSKVESAETIAKVLGGDSTDTEQAIHDKGSEDEKNRKSST</sequence>
<evidence type="ECO:0000256" key="4">
    <source>
        <dbReference type="ARBA" id="ARBA00023125"/>
    </source>
</evidence>
<keyword evidence="3" id="KW-0229">DNA integration</keyword>
<dbReference type="PROSITE" id="PS51900">
    <property type="entry name" value="CB"/>
    <property type="match status" value="1"/>
</dbReference>
<dbReference type="SUPFAM" id="SSF56349">
    <property type="entry name" value="DNA breaking-rejoining enzymes"/>
    <property type="match status" value="1"/>
</dbReference>
<dbReference type="Pfam" id="PF14659">
    <property type="entry name" value="Phage_int_SAM_3"/>
    <property type="match status" value="1"/>
</dbReference>
<dbReference type="PANTHER" id="PTHR30349">
    <property type="entry name" value="PHAGE INTEGRASE-RELATED"/>
    <property type="match status" value="1"/>
</dbReference>
<dbReference type="InterPro" id="IPR010998">
    <property type="entry name" value="Integrase_recombinase_N"/>
</dbReference>
<evidence type="ECO:0000256" key="5">
    <source>
        <dbReference type="ARBA" id="ARBA00023172"/>
    </source>
</evidence>
<name>A0AAW6EBE3_9FIRM</name>
<dbReference type="GO" id="GO:0006310">
    <property type="term" value="P:DNA recombination"/>
    <property type="evidence" value="ECO:0007669"/>
    <property type="project" value="UniProtKB-KW"/>
</dbReference>
<dbReference type="AlphaFoldDB" id="A0AAW6EBE3"/>
<dbReference type="InterPro" id="IPR044068">
    <property type="entry name" value="CB"/>
</dbReference>
<evidence type="ECO:0000313" key="10">
    <source>
        <dbReference type="EMBL" id="MDB8745802.1"/>
    </source>
</evidence>
<dbReference type="PROSITE" id="PS51898">
    <property type="entry name" value="TYR_RECOMBINASE"/>
    <property type="match status" value="1"/>
</dbReference>
<evidence type="ECO:0000259" key="9">
    <source>
        <dbReference type="PROSITE" id="PS51900"/>
    </source>
</evidence>
<protein>
    <submittedName>
        <fullName evidence="10">Site-specific integrase</fullName>
    </submittedName>
</protein>
<dbReference type="EMBL" id="JAQMLV010000020">
    <property type="protein sequence ID" value="MDB8745802.1"/>
    <property type="molecule type" value="Genomic_DNA"/>
</dbReference>
<dbReference type="Gene3D" id="1.10.150.130">
    <property type="match status" value="1"/>
</dbReference>
<dbReference type="Pfam" id="PF00589">
    <property type="entry name" value="Phage_integrase"/>
    <property type="match status" value="1"/>
</dbReference>
<reference evidence="10" key="1">
    <citation type="submission" date="2023-01" db="EMBL/GenBank/DDBJ databases">
        <title>Human gut microbiome strain richness.</title>
        <authorList>
            <person name="Chen-Liaw A."/>
        </authorList>
    </citation>
    <scope>NUCLEOTIDE SEQUENCE</scope>
    <source>
        <strain evidence="10">1001275st1_F4_1001275B_160808</strain>
    </source>
</reference>
<evidence type="ECO:0000256" key="1">
    <source>
        <dbReference type="ARBA" id="ARBA00003283"/>
    </source>
</evidence>
<feature type="domain" description="Tyr recombinase" evidence="8">
    <location>
        <begin position="203"/>
        <end position="407"/>
    </location>
</feature>
<feature type="compositionally biased region" description="Basic and acidic residues" evidence="7">
    <location>
        <begin position="422"/>
        <end position="439"/>
    </location>
</feature>
<evidence type="ECO:0000259" key="8">
    <source>
        <dbReference type="PROSITE" id="PS51898"/>
    </source>
</evidence>
<dbReference type="InterPro" id="IPR002104">
    <property type="entry name" value="Integrase_catalytic"/>
</dbReference>
<feature type="region of interest" description="Disordered" evidence="7">
    <location>
        <begin position="416"/>
        <end position="439"/>
    </location>
</feature>
<evidence type="ECO:0000256" key="7">
    <source>
        <dbReference type="SAM" id="MobiDB-lite"/>
    </source>
</evidence>